<proteinExistence type="predicted"/>
<accession>A0A8I3ADB9</accession>
<dbReference type="Proteomes" id="UP000683000">
    <property type="component" value="Unassembled WGS sequence"/>
</dbReference>
<dbReference type="PROSITE" id="PS51011">
    <property type="entry name" value="ARID"/>
    <property type="match status" value="1"/>
</dbReference>
<dbReference type="AlphaFoldDB" id="A0A8I3ADB9"/>
<evidence type="ECO:0000256" key="1">
    <source>
        <dbReference type="SAM" id="MobiDB-lite"/>
    </source>
</evidence>
<sequence length="964" mass="105967">MLPQQPRNQTVRNASASPFAQSTTLTDPSFNLDSSAAAKQMAALNVVNMQRLTNAYPRPSAASSPSQLPLGGTPGSFLGGISSPYNQSNSLQPAIMDAPTTMQFSPHSSLQPTFPPVHNLQHHPASLEPSMPSSNHPPRHPSNLTLMKQKQRGFLLGLANVHISRGTPLPPALTAVQYPNYDPASSQWKSMECSSEPGAFRLAGKDIDLFKLWGIVCQLGGGQKVMQQNAWSQLLPQFDLPDYLPAPMPNGQRATSAILASYYHAIIQPFEDVYRRNVQDTNRKAMMATGRHPGAPVVSNNPPSMPSQTPSSALPGASSQLSGPTNNMMGLLNQSISGGQSTSILITGSPTAPASQTLPQSPRLQHGVPNTSLSGTHGFSDSLAGHSLVPLSNTNVEPLPSSAGNEHEQDAPGMKRRFESEELDGKRTKMKIGEVIFFMFLRSMSASVDRTTPKNVATSVPPSAPPRPRSQLTRTKIEYIPLAREVDTYGGRDLNMLEDEYLRSQRRPMRDINEWGTVDIEALTMSIRCRLTVELSYALTTFTLLSTMKGPTHGSGFPIAQCTDLLEEVLDLLEDEAFDGVPDTPQYCLAKDTQIPRHRELVALALETELLPFAGLKSEQNLRKTDHGPRHRSSQIILAVMNIIRNLSVIPDNMQFMARHERTLELVLRVCGVVVPQDGGPPRPASPALSIPNIINIRKDVLNIMSNLSVMFSFPQATPPSESTTRICTRIFRLVASILVEPADAIPPTQMLKLSGIPFHNCKPPSLSDVALDVFTRIAHLDHNRKIFSLVIPQQWLWRLLETLVHRLPVSDPDFAFISRESWLSYLEKVTMAIYALAFLSPPELKKKIKSDRSLHFSQIMLRVAQRFAATNASPETRQWFLSTARRVIEAMKAVDGGEDVFDTSQTTQPTLAFGMGFGESGETNVEKGMGMLAGRQDAAWELLMQRDVDLTMFAELESLIRVE</sequence>
<name>A0A8I3ADB9_9AGAM</name>
<dbReference type="CDD" id="cd16100">
    <property type="entry name" value="ARID"/>
    <property type="match status" value="1"/>
</dbReference>
<dbReference type="SUPFAM" id="SSF46774">
    <property type="entry name" value="ARID-like"/>
    <property type="match status" value="1"/>
</dbReference>
<keyword evidence="4" id="KW-1185">Reference proteome</keyword>
<dbReference type="Gene3D" id="1.10.150.60">
    <property type="entry name" value="ARID DNA-binding domain"/>
    <property type="match status" value="1"/>
</dbReference>
<protein>
    <recommendedName>
        <fullName evidence="2">ARID domain-containing protein</fullName>
    </recommendedName>
</protein>
<gene>
    <name evidence="3" type="ORF">JVT61DRAFT_5724</name>
</gene>
<dbReference type="InterPro" id="IPR001606">
    <property type="entry name" value="ARID_dom"/>
</dbReference>
<dbReference type="InterPro" id="IPR036431">
    <property type="entry name" value="ARID_dom_sf"/>
</dbReference>
<evidence type="ECO:0000313" key="3">
    <source>
        <dbReference type="EMBL" id="KAG6381316.1"/>
    </source>
</evidence>
<feature type="region of interest" description="Disordered" evidence="1">
    <location>
        <begin position="287"/>
        <end position="325"/>
    </location>
</feature>
<comment type="caution">
    <text evidence="3">The sequence shown here is derived from an EMBL/GenBank/DDBJ whole genome shotgun (WGS) entry which is preliminary data.</text>
</comment>
<evidence type="ECO:0000259" key="2">
    <source>
        <dbReference type="PROSITE" id="PS51011"/>
    </source>
</evidence>
<reference evidence="3" key="1">
    <citation type="submission" date="2021-03" db="EMBL/GenBank/DDBJ databases">
        <title>Evolutionary innovations through gain and loss of genes in the ectomycorrhizal Boletales.</title>
        <authorList>
            <person name="Wu G."/>
            <person name="Miyauchi S."/>
            <person name="Morin E."/>
            <person name="Yang Z.-L."/>
            <person name="Xu J."/>
            <person name="Martin F.M."/>
        </authorList>
    </citation>
    <scope>NUCLEOTIDE SEQUENCE</scope>
    <source>
        <strain evidence="3">BR01</strain>
    </source>
</reference>
<dbReference type="SMART" id="SM01014">
    <property type="entry name" value="ARID"/>
    <property type="match status" value="1"/>
</dbReference>
<dbReference type="Pfam" id="PF01388">
    <property type="entry name" value="ARID"/>
    <property type="match status" value="1"/>
</dbReference>
<organism evidence="3 4">
    <name type="scientific">Boletus reticuloceps</name>
    <dbReference type="NCBI Taxonomy" id="495285"/>
    <lineage>
        <taxon>Eukaryota</taxon>
        <taxon>Fungi</taxon>
        <taxon>Dikarya</taxon>
        <taxon>Basidiomycota</taxon>
        <taxon>Agaricomycotina</taxon>
        <taxon>Agaricomycetes</taxon>
        <taxon>Agaricomycetidae</taxon>
        <taxon>Boletales</taxon>
        <taxon>Boletineae</taxon>
        <taxon>Boletaceae</taxon>
        <taxon>Boletoideae</taxon>
        <taxon>Boletus</taxon>
    </lineage>
</organism>
<dbReference type="OrthoDB" id="1938591at2759"/>
<feature type="compositionally biased region" description="Polar residues" evidence="1">
    <location>
        <begin position="308"/>
        <end position="325"/>
    </location>
</feature>
<evidence type="ECO:0000313" key="4">
    <source>
        <dbReference type="Proteomes" id="UP000683000"/>
    </source>
</evidence>
<feature type="domain" description="ARID" evidence="2">
    <location>
        <begin position="148"/>
        <end position="275"/>
    </location>
</feature>
<dbReference type="EMBL" id="JAGFBS010000002">
    <property type="protein sequence ID" value="KAG6381316.1"/>
    <property type="molecule type" value="Genomic_DNA"/>
</dbReference>
<feature type="region of interest" description="Disordered" evidence="1">
    <location>
        <begin position="1"/>
        <end position="25"/>
    </location>
</feature>
<feature type="compositionally biased region" description="Polar residues" evidence="1">
    <location>
        <begin position="348"/>
        <end position="379"/>
    </location>
</feature>
<dbReference type="GO" id="GO:0003677">
    <property type="term" value="F:DNA binding"/>
    <property type="evidence" value="ECO:0007669"/>
    <property type="project" value="InterPro"/>
</dbReference>
<feature type="region of interest" description="Disordered" evidence="1">
    <location>
        <begin position="57"/>
        <end position="91"/>
    </location>
</feature>
<feature type="region of interest" description="Disordered" evidence="1">
    <location>
        <begin position="348"/>
        <end position="422"/>
    </location>
</feature>